<dbReference type="Proteomes" id="UP000828390">
    <property type="component" value="Unassembled WGS sequence"/>
</dbReference>
<evidence type="ECO:0000313" key="2">
    <source>
        <dbReference type="Proteomes" id="UP000828390"/>
    </source>
</evidence>
<gene>
    <name evidence="1" type="ORF">DPMN_039455</name>
</gene>
<reference evidence="1" key="1">
    <citation type="journal article" date="2019" name="bioRxiv">
        <title>The Genome of the Zebra Mussel, Dreissena polymorpha: A Resource for Invasive Species Research.</title>
        <authorList>
            <person name="McCartney M.A."/>
            <person name="Auch B."/>
            <person name="Kono T."/>
            <person name="Mallez S."/>
            <person name="Zhang Y."/>
            <person name="Obille A."/>
            <person name="Becker A."/>
            <person name="Abrahante J.E."/>
            <person name="Garbe J."/>
            <person name="Badalamenti J.P."/>
            <person name="Herman A."/>
            <person name="Mangelson H."/>
            <person name="Liachko I."/>
            <person name="Sullivan S."/>
            <person name="Sone E.D."/>
            <person name="Koren S."/>
            <person name="Silverstein K.A.T."/>
            <person name="Beckman K.B."/>
            <person name="Gohl D.M."/>
        </authorList>
    </citation>
    <scope>NUCLEOTIDE SEQUENCE</scope>
    <source>
        <strain evidence="1">Duluth1</strain>
        <tissue evidence="1">Whole animal</tissue>
    </source>
</reference>
<evidence type="ECO:0000313" key="1">
    <source>
        <dbReference type="EMBL" id="KAH3733031.1"/>
    </source>
</evidence>
<accession>A0A9D4HVW7</accession>
<dbReference type="EMBL" id="JAIWYP010000011">
    <property type="protein sequence ID" value="KAH3733031.1"/>
    <property type="molecule type" value="Genomic_DNA"/>
</dbReference>
<reference evidence="1" key="2">
    <citation type="submission" date="2020-11" db="EMBL/GenBank/DDBJ databases">
        <authorList>
            <person name="McCartney M.A."/>
            <person name="Auch B."/>
            <person name="Kono T."/>
            <person name="Mallez S."/>
            <person name="Becker A."/>
            <person name="Gohl D.M."/>
            <person name="Silverstein K.A.T."/>
            <person name="Koren S."/>
            <person name="Bechman K.B."/>
            <person name="Herman A."/>
            <person name="Abrahante J.E."/>
            <person name="Garbe J."/>
        </authorList>
    </citation>
    <scope>NUCLEOTIDE SEQUENCE</scope>
    <source>
        <strain evidence="1">Duluth1</strain>
        <tissue evidence="1">Whole animal</tissue>
    </source>
</reference>
<evidence type="ECO:0008006" key="3">
    <source>
        <dbReference type="Google" id="ProtNLM"/>
    </source>
</evidence>
<dbReference type="AlphaFoldDB" id="A0A9D4HVW7"/>
<protein>
    <recommendedName>
        <fullName evidence="3">Sushi domain-containing protein</fullName>
    </recommendedName>
</protein>
<keyword evidence="2" id="KW-1185">Reference proteome</keyword>
<name>A0A9D4HVW7_DREPO</name>
<proteinExistence type="predicted"/>
<organism evidence="1 2">
    <name type="scientific">Dreissena polymorpha</name>
    <name type="common">Zebra mussel</name>
    <name type="synonym">Mytilus polymorpha</name>
    <dbReference type="NCBI Taxonomy" id="45954"/>
    <lineage>
        <taxon>Eukaryota</taxon>
        <taxon>Metazoa</taxon>
        <taxon>Spiralia</taxon>
        <taxon>Lophotrochozoa</taxon>
        <taxon>Mollusca</taxon>
        <taxon>Bivalvia</taxon>
        <taxon>Autobranchia</taxon>
        <taxon>Heteroconchia</taxon>
        <taxon>Euheterodonta</taxon>
        <taxon>Imparidentia</taxon>
        <taxon>Neoheterodontei</taxon>
        <taxon>Myida</taxon>
        <taxon>Dreissenoidea</taxon>
        <taxon>Dreissenidae</taxon>
        <taxon>Dreissena</taxon>
    </lineage>
</organism>
<sequence>MMALDDLSGTLFPDGTVLIVGNPRCSKQGTGTYTCQDGEWLVNFDCKPGK</sequence>
<comment type="caution">
    <text evidence="1">The sequence shown here is derived from an EMBL/GenBank/DDBJ whole genome shotgun (WGS) entry which is preliminary data.</text>
</comment>